<keyword evidence="2 5" id="KW-0732">Signal</keyword>
<gene>
    <name evidence="6" type="ORF">V6N11_070019</name>
</gene>
<name>A0ABR2QE74_9ROSI</name>
<evidence type="ECO:0008006" key="8">
    <source>
        <dbReference type="Google" id="ProtNLM"/>
    </source>
</evidence>
<dbReference type="CDD" id="cd01837">
    <property type="entry name" value="SGNH_plant_lipase_like"/>
    <property type="match status" value="1"/>
</dbReference>
<keyword evidence="7" id="KW-1185">Reference proteome</keyword>
<dbReference type="Gene3D" id="3.40.50.1110">
    <property type="entry name" value="SGNH hydrolase"/>
    <property type="match status" value="1"/>
</dbReference>
<evidence type="ECO:0000256" key="5">
    <source>
        <dbReference type="SAM" id="SignalP"/>
    </source>
</evidence>
<feature type="chain" id="PRO_5047364344" description="Esterase" evidence="5">
    <location>
        <begin position="23"/>
        <end position="387"/>
    </location>
</feature>
<dbReference type="PANTHER" id="PTHR22835">
    <property type="entry name" value="ZINC FINGER FYVE DOMAIN CONTAINING PROTEIN"/>
    <property type="match status" value="1"/>
</dbReference>
<comment type="similarity">
    <text evidence="1">Belongs to the 'GDSL' lipolytic enzyme family.</text>
</comment>
<evidence type="ECO:0000256" key="1">
    <source>
        <dbReference type="ARBA" id="ARBA00008668"/>
    </source>
</evidence>
<keyword evidence="4" id="KW-0325">Glycoprotein</keyword>
<evidence type="ECO:0000313" key="7">
    <source>
        <dbReference type="Proteomes" id="UP001396334"/>
    </source>
</evidence>
<dbReference type="EMBL" id="JBBPBN010000040">
    <property type="protein sequence ID" value="KAK8998835.1"/>
    <property type="molecule type" value="Genomic_DNA"/>
</dbReference>
<reference evidence="6 7" key="1">
    <citation type="journal article" date="2024" name="G3 (Bethesda)">
        <title>Genome assembly of Hibiscus sabdariffa L. provides insights into metabolisms of medicinal natural products.</title>
        <authorList>
            <person name="Kim T."/>
        </authorList>
    </citation>
    <scope>NUCLEOTIDE SEQUENCE [LARGE SCALE GENOMIC DNA]</scope>
    <source>
        <strain evidence="6">TK-2024</strain>
        <tissue evidence="6">Old leaves</tissue>
    </source>
</reference>
<dbReference type="Proteomes" id="UP001396334">
    <property type="component" value="Unassembled WGS sequence"/>
</dbReference>
<proteinExistence type="inferred from homology"/>
<dbReference type="InterPro" id="IPR001087">
    <property type="entry name" value="GDSL"/>
</dbReference>
<evidence type="ECO:0000256" key="4">
    <source>
        <dbReference type="ARBA" id="ARBA00023180"/>
    </source>
</evidence>
<dbReference type="PANTHER" id="PTHR22835:SF292">
    <property type="entry name" value="ESTERASE-LIKE ISOFORM X1"/>
    <property type="match status" value="1"/>
</dbReference>
<feature type="signal peptide" evidence="5">
    <location>
        <begin position="1"/>
        <end position="22"/>
    </location>
</feature>
<evidence type="ECO:0000256" key="3">
    <source>
        <dbReference type="ARBA" id="ARBA00022801"/>
    </source>
</evidence>
<accession>A0ABR2QE74</accession>
<protein>
    <recommendedName>
        <fullName evidence="8">Esterase</fullName>
    </recommendedName>
</protein>
<dbReference type="InterPro" id="IPR036514">
    <property type="entry name" value="SGNH_hydro_sf"/>
</dbReference>
<comment type="caution">
    <text evidence="6">The sequence shown here is derived from an EMBL/GenBank/DDBJ whole genome shotgun (WGS) entry which is preliminary data.</text>
</comment>
<evidence type="ECO:0000256" key="2">
    <source>
        <dbReference type="ARBA" id="ARBA00022729"/>
    </source>
</evidence>
<sequence length="387" mass="42580">MDDSKTLFCFLMTLLHVSTASTRVFPSINCYFPAIYNFGASNSDTGGLAAAFIQFKPPNGITYFGKPAGRMCDGRLIIDFTAESLKLPFLGSYLNSLAINFKHGANFATAGSTVTFPTNIIPKGRTSPFNLGVQCLQFAQFKIRSQIIRSQGGVYAELMPREEDFAKALYTFDIAQNDILNALYLNMTLPQVMATFPQLVNQFSKHIRDLYNLGARSFWVYNTRPFGCFPVILTIFPAAEKDSAGCAKEYNDLAQAFNAQLKNALDQLRPELRSATIVYVDIYSPLYSLYTDPVKNGNKYRNGFESPLVACCGHGGEFNYNMAAACGQTITVKGVDITVGSCQDPSVRVSWDGVHFTDAANRFVFDRVSTGQFSTPPIPLKLACCSG</sequence>
<dbReference type="Pfam" id="PF00657">
    <property type="entry name" value="Lipase_GDSL"/>
    <property type="match status" value="1"/>
</dbReference>
<dbReference type="InterPro" id="IPR035669">
    <property type="entry name" value="SGNH_plant_lipase-like"/>
</dbReference>
<evidence type="ECO:0000313" key="6">
    <source>
        <dbReference type="EMBL" id="KAK8998835.1"/>
    </source>
</evidence>
<organism evidence="6 7">
    <name type="scientific">Hibiscus sabdariffa</name>
    <name type="common">roselle</name>
    <dbReference type="NCBI Taxonomy" id="183260"/>
    <lineage>
        <taxon>Eukaryota</taxon>
        <taxon>Viridiplantae</taxon>
        <taxon>Streptophyta</taxon>
        <taxon>Embryophyta</taxon>
        <taxon>Tracheophyta</taxon>
        <taxon>Spermatophyta</taxon>
        <taxon>Magnoliopsida</taxon>
        <taxon>eudicotyledons</taxon>
        <taxon>Gunneridae</taxon>
        <taxon>Pentapetalae</taxon>
        <taxon>rosids</taxon>
        <taxon>malvids</taxon>
        <taxon>Malvales</taxon>
        <taxon>Malvaceae</taxon>
        <taxon>Malvoideae</taxon>
        <taxon>Hibiscus</taxon>
    </lineage>
</organism>
<keyword evidence="3" id="KW-0378">Hydrolase</keyword>